<evidence type="ECO:0000256" key="6">
    <source>
        <dbReference type="ARBA" id="ARBA00022989"/>
    </source>
</evidence>
<evidence type="ECO:0000256" key="5">
    <source>
        <dbReference type="ARBA" id="ARBA00022692"/>
    </source>
</evidence>
<keyword evidence="3" id="KW-1003">Cell membrane</keyword>
<keyword evidence="1" id="KW-0171">Cobalt transport</keyword>
<keyword evidence="6 10" id="KW-1133">Transmembrane helix</keyword>
<dbReference type="HAMAP" id="MF_00330">
    <property type="entry name" value="CbiN"/>
    <property type="match status" value="1"/>
</dbReference>
<dbReference type="InterPro" id="IPR003705">
    <property type="entry name" value="CbiN"/>
</dbReference>
<evidence type="ECO:0000256" key="2">
    <source>
        <dbReference type="ARBA" id="ARBA00022448"/>
    </source>
</evidence>
<dbReference type="GO" id="GO:0009236">
    <property type="term" value="P:cobalamin biosynthetic process"/>
    <property type="evidence" value="ECO:0007669"/>
    <property type="project" value="UniProtKB-KW"/>
</dbReference>
<keyword evidence="2" id="KW-0813">Transport</keyword>
<evidence type="ECO:0000256" key="10">
    <source>
        <dbReference type="SAM" id="Phobius"/>
    </source>
</evidence>
<evidence type="ECO:0000313" key="11">
    <source>
        <dbReference type="EMBL" id="SUS06768.1"/>
    </source>
</evidence>
<evidence type="ECO:0000256" key="7">
    <source>
        <dbReference type="ARBA" id="ARBA00023065"/>
    </source>
</evidence>
<dbReference type="GO" id="GO:0015087">
    <property type="term" value="F:cobalt ion transmembrane transporter activity"/>
    <property type="evidence" value="ECO:0007669"/>
    <property type="project" value="InterPro"/>
</dbReference>
<reference evidence="11" key="1">
    <citation type="submission" date="2018-07" db="EMBL/GenBank/DDBJ databases">
        <authorList>
            <person name="Quirk P.G."/>
            <person name="Krulwich T.A."/>
        </authorList>
    </citation>
    <scope>NUCLEOTIDE SEQUENCE</scope>
</reference>
<keyword evidence="4" id="KW-0169">Cobalamin biosynthesis</keyword>
<gene>
    <name evidence="11" type="primary">cbiN</name>
    <name evidence="11" type="ORF">DF3PB_3240003</name>
</gene>
<protein>
    <submittedName>
        <fullName evidence="11">Cobalt transport protein CbiN</fullName>
    </submittedName>
</protein>
<name>A0A380TF38_9ZZZZ</name>
<dbReference type="AlphaFoldDB" id="A0A380TF38"/>
<keyword evidence="5 10" id="KW-0812">Transmembrane</keyword>
<keyword evidence="8 10" id="KW-0472">Membrane</keyword>
<organism evidence="11">
    <name type="scientific">metagenome</name>
    <dbReference type="NCBI Taxonomy" id="256318"/>
    <lineage>
        <taxon>unclassified sequences</taxon>
        <taxon>metagenomes</taxon>
    </lineage>
</organism>
<keyword evidence="9" id="KW-0170">Cobalt</keyword>
<dbReference type="PANTHER" id="PTHR38662">
    <property type="entry name" value="COBALT TRANSPORT PROTEIN CBIN"/>
    <property type="match status" value="1"/>
</dbReference>
<dbReference type="NCBIfam" id="TIGR01165">
    <property type="entry name" value="cbiN"/>
    <property type="match status" value="1"/>
</dbReference>
<sequence>MARRNAVLLLIAAALAIVPLLMGFQGEEVFGGADGAAQALITEIQPAYEPWFGPLWEPPSGEVASLLFTLQAALGAGFLGYYLGLRRGQVRVRGSGGDGSH</sequence>
<evidence type="ECO:0000256" key="4">
    <source>
        <dbReference type="ARBA" id="ARBA00022573"/>
    </source>
</evidence>
<keyword evidence="7" id="KW-0406">Ion transport</keyword>
<evidence type="ECO:0000256" key="8">
    <source>
        <dbReference type="ARBA" id="ARBA00023136"/>
    </source>
</evidence>
<evidence type="ECO:0000256" key="9">
    <source>
        <dbReference type="ARBA" id="ARBA00023285"/>
    </source>
</evidence>
<proteinExistence type="inferred from homology"/>
<dbReference type="Pfam" id="PF02553">
    <property type="entry name" value="CbiN"/>
    <property type="match status" value="1"/>
</dbReference>
<evidence type="ECO:0000256" key="1">
    <source>
        <dbReference type="ARBA" id="ARBA00022426"/>
    </source>
</evidence>
<dbReference type="NCBIfam" id="NF002780">
    <property type="entry name" value="PRK02898.1"/>
    <property type="match status" value="1"/>
</dbReference>
<evidence type="ECO:0000256" key="3">
    <source>
        <dbReference type="ARBA" id="ARBA00022475"/>
    </source>
</evidence>
<accession>A0A380TF38</accession>
<dbReference type="EMBL" id="UIDG01000251">
    <property type="protein sequence ID" value="SUS06768.1"/>
    <property type="molecule type" value="Genomic_DNA"/>
</dbReference>
<dbReference type="PANTHER" id="PTHR38662:SF1">
    <property type="entry name" value="COBALT TRANSPORT PROTEIN CBIN"/>
    <property type="match status" value="1"/>
</dbReference>
<feature type="transmembrane region" description="Helical" evidence="10">
    <location>
        <begin position="63"/>
        <end position="83"/>
    </location>
</feature>
<dbReference type="GO" id="GO:0016020">
    <property type="term" value="C:membrane"/>
    <property type="evidence" value="ECO:0007669"/>
    <property type="project" value="InterPro"/>
</dbReference>